<keyword evidence="4" id="KW-1185">Reference proteome</keyword>
<proteinExistence type="predicted"/>
<evidence type="ECO:0000259" key="2">
    <source>
        <dbReference type="Pfam" id="PF05678"/>
    </source>
</evidence>
<name>A0AAP0N7N4_LIQFO</name>
<evidence type="ECO:0000313" key="3">
    <source>
        <dbReference type="EMBL" id="KAK9267157.1"/>
    </source>
</evidence>
<dbReference type="InterPro" id="IPR008889">
    <property type="entry name" value="VQ"/>
</dbReference>
<feature type="region of interest" description="Disordered" evidence="1">
    <location>
        <begin position="1"/>
        <end position="25"/>
    </location>
</feature>
<reference evidence="3 4" key="1">
    <citation type="journal article" date="2024" name="Plant J.">
        <title>Genome sequences and population genomics reveal climatic adaptation and genomic divergence between two closely related sweetgum species.</title>
        <authorList>
            <person name="Xu W.Q."/>
            <person name="Ren C.Q."/>
            <person name="Zhang X.Y."/>
            <person name="Comes H.P."/>
            <person name="Liu X.H."/>
            <person name="Li Y.G."/>
            <person name="Kettle C.J."/>
            <person name="Jalonen R."/>
            <person name="Gaisberger H."/>
            <person name="Ma Y.Z."/>
            <person name="Qiu Y.X."/>
        </authorList>
    </citation>
    <scope>NUCLEOTIDE SEQUENCE [LARGE SCALE GENOMIC DNA]</scope>
    <source>
        <strain evidence="3">Hangzhou</strain>
    </source>
</reference>
<gene>
    <name evidence="3" type="ORF">L1049_009577</name>
</gene>
<dbReference type="PANTHER" id="PTHR34777">
    <property type="entry name" value="VQ MOTIF-CONTAINING PROTEIN 10"/>
    <property type="match status" value="1"/>
</dbReference>
<dbReference type="PANTHER" id="PTHR34777:SF25">
    <property type="entry name" value="VQ DOMAIN-CONTAINING PROTEIN"/>
    <property type="match status" value="1"/>
</dbReference>
<comment type="caution">
    <text evidence="3">The sequence shown here is derived from an EMBL/GenBank/DDBJ whole genome shotgun (WGS) entry which is preliminary data.</text>
</comment>
<organism evidence="3 4">
    <name type="scientific">Liquidambar formosana</name>
    <name type="common">Formosan gum</name>
    <dbReference type="NCBI Taxonomy" id="63359"/>
    <lineage>
        <taxon>Eukaryota</taxon>
        <taxon>Viridiplantae</taxon>
        <taxon>Streptophyta</taxon>
        <taxon>Embryophyta</taxon>
        <taxon>Tracheophyta</taxon>
        <taxon>Spermatophyta</taxon>
        <taxon>Magnoliopsida</taxon>
        <taxon>eudicotyledons</taxon>
        <taxon>Gunneridae</taxon>
        <taxon>Pentapetalae</taxon>
        <taxon>Saxifragales</taxon>
        <taxon>Altingiaceae</taxon>
        <taxon>Liquidambar</taxon>
    </lineage>
</organism>
<evidence type="ECO:0000313" key="4">
    <source>
        <dbReference type="Proteomes" id="UP001415857"/>
    </source>
</evidence>
<feature type="domain" description="VQ" evidence="2">
    <location>
        <begin position="33"/>
        <end position="52"/>
    </location>
</feature>
<dbReference type="AlphaFoldDB" id="A0AAP0N7N4"/>
<dbReference type="Proteomes" id="UP001415857">
    <property type="component" value="Unassembled WGS sequence"/>
</dbReference>
<accession>A0AAP0N7N4</accession>
<feature type="region of interest" description="Disordered" evidence="1">
    <location>
        <begin position="67"/>
        <end position="113"/>
    </location>
</feature>
<sequence length="130" mass="13770">MKNRGSHLSKEQKAQSSSMASARHEPVKVVLVDTKYVETDPMSFKSVVQSLTSKNSCVKWIGESSIVGQKRKSGSATAPSGLERPTCGGGGGSGGDVLTVMKDAPFEPPPVDGLHCELTSTHLDSCIPRR</sequence>
<evidence type="ECO:0000256" key="1">
    <source>
        <dbReference type="SAM" id="MobiDB-lite"/>
    </source>
</evidence>
<dbReference type="EMBL" id="JBBPBK010000016">
    <property type="protein sequence ID" value="KAK9267157.1"/>
    <property type="molecule type" value="Genomic_DNA"/>
</dbReference>
<dbReference type="Pfam" id="PF05678">
    <property type="entry name" value="VQ"/>
    <property type="match status" value="1"/>
</dbReference>
<protein>
    <recommendedName>
        <fullName evidence="2">VQ domain-containing protein</fullName>
    </recommendedName>
</protein>
<dbReference type="InterPro" id="IPR039608">
    <property type="entry name" value="VQ_1/10"/>
</dbReference>